<evidence type="ECO:0000256" key="1">
    <source>
        <dbReference type="ARBA" id="ARBA00008390"/>
    </source>
</evidence>
<dbReference type="InterPro" id="IPR031259">
    <property type="entry name" value="ILBP"/>
</dbReference>
<dbReference type="InterPro" id="IPR012674">
    <property type="entry name" value="Calycin"/>
</dbReference>
<dbReference type="CDD" id="cd00742">
    <property type="entry name" value="FABP"/>
    <property type="match status" value="1"/>
</dbReference>
<gene>
    <name evidence="2" type="ORF">OFUS_LOCUS7959</name>
</gene>
<name>A0A8J1Y385_OWEFU</name>
<dbReference type="Gene3D" id="2.40.128.20">
    <property type="match status" value="1"/>
</dbReference>
<organism evidence="2 3">
    <name type="scientific">Owenia fusiformis</name>
    <name type="common">Polychaete worm</name>
    <dbReference type="NCBI Taxonomy" id="6347"/>
    <lineage>
        <taxon>Eukaryota</taxon>
        <taxon>Metazoa</taxon>
        <taxon>Spiralia</taxon>
        <taxon>Lophotrochozoa</taxon>
        <taxon>Annelida</taxon>
        <taxon>Polychaeta</taxon>
        <taxon>Sedentaria</taxon>
        <taxon>Canalipalpata</taxon>
        <taxon>Sabellida</taxon>
        <taxon>Oweniida</taxon>
        <taxon>Oweniidae</taxon>
        <taxon>Owenia</taxon>
    </lineage>
</organism>
<dbReference type="EMBL" id="CAIIXF020000004">
    <property type="protein sequence ID" value="CAH1781375.1"/>
    <property type="molecule type" value="Genomic_DNA"/>
</dbReference>
<comment type="similarity">
    <text evidence="1">Belongs to the calycin superfamily. Fatty-acid binding protein (FABP) family.</text>
</comment>
<protein>
    <submittedName>
        <fullName evidence="2">Uncharacterized protein</fullName>
    </submittedName>
</protein>
<dbReference type="AlphaFoldDB" id="A0A8J1Y385"/>
<keyword evidence="3" id="KW-1185">Reference proteome</keyword>
<comment type="caution">
    <text evidence="2">The sequence shown here is derived from an EMBL/GenBank/DDBJ whole genome shotgun (WGS) entry which is preliminary data.</text>
</comment>
<dbReference type="SUPFAM" id="SSF50814">
    <property type="entry name" value="Lipocalins"/>
    <property type="match status" value="1"/>
</dbReference>
<evidence type="ECO:0000313" key="2">
    <source>
        <dbReference type="EMBL" id="CAH1781375.1"/>
    </source>
</evidence>
<accession>A0A8J1Y385</accession>
<sequence length="134" mass="14891">MDALIGKWQQVGSVENIDGLLDAADAPQEIRHVAKNIKGDVEYSKNGDAWHFCAQFGTFKSDKDFKLNEEFDHMGVGGIPVKSTVRFEDGRFVESHVAASKGWVAKHTKTITGDTMTIEMELKGVKAVQHMKRV</sequence>
<dbReference type="OrthoDB" id="354351at2759"/>
<proteinExistence type="inferred from homology"/>
<evidence type="ECO:0000313" key="3">
    <source>
        <dbReference type="Proteomes" id="UP000749559"/>
    </source>
</evidence>
<reference evidence="2" key="1">
    <citation type="submission" date="2022-03" db="EMBL/GenBank/DDBJ databases">
        <authorList>
            <person name="Martin C."/>
        </authorList>
    </citation>
    <scope>NUCLEOTIDE SEQUENCE</scope>
</reference>
<dbReference type="GO" id="GO:0008289">
    <property type="term" value="F:lipid binding"/>
    <property type="evidence" value="ECO:0007669"/>
    <property type="project" value="UniProtKB-KW"/>
</dbReference>
<dbReference type="PANTHER" id="PTHR11955">
    <property type="entry name" value="FATTY ACID BINDING PROTEIN"/>
    <property type="match status" value="1"/>
</dbReference>
<dbReference type="Proteomes" id="UP000749559">
    <property type="component" value="Unassembled WGS sequence"/>
</dbReference>